<evidence type="ECO:0000256" key="3">
    <source>
        <dbReference type="ARBA" id="ARBA00022448"/>
    </source>
</evidence>
<name>A0ABY1RFR1_9MICO</name>
<evidence type="ECO:0000313" key="15">
    <source>
        <dbReference type="EMBL" id="SMQ72561.1"/>
    </source>
</evidence>
<evidence type="ECO:0000256" key="7">
    <source>
        <dbReference type="ARBA" id="ARBA00022958"/>
    </source>
</evidence>
<feature type="transmembrane region" description="Helical" evidence="14">
    <location>
        <begin position="101"/>
        <end position="120"/>
    </location>
</feature>
<keyword evidence="11" id="KW-0407">Ion channel</keyword>
<feature type="transmembrane region" description="Helical" evidence="14">
    <location>
        <begin position="170"/>
        <end position="189"/>
    </location>
</feature>
<evidence type="ECO:0000256" key="12">
    <source>
        <dbReference type="ARBA" id="ARBA00034430"/>
    </source>
</evidence>
<evidence type="ECO:0000256" key="8">
    <source>
        <dbReference type="ARBA" id="ARBA00022989"/>
    </source>
</evidence>
<evidence type="ECO:0000313" key="16">
    <source>
        <dbReference type="Proteomes" id="UP000194464"/>
    </source>
</evidence>
<reference evidence="15 16" key="1">
    <citation type="submission" date="2017-04" db="EMBL/GenBank/DDBJ databases">
        <authorList>
            <person name="Varghese N."/>
            <person name="Submissions S."/>
        </authorList>
    </citation>
    <scope>NUCLEOTIDE SEQUENCE [LARGE SCALE GENOMIC DNA]</scope>
    <source>
        <strain evidence="15 16">VKM Ac-1784</strain>
    </source>
</reference>
<keyword evidence="8 14" id="KW-1133">Transmembrane helix</keyword>
<accession>A0ABY1RFR1</accession>
<keyword evidence="3" id="KW-0813">Transport</keyword>
<comment type="catalytic activity">
    <reaction evidence="12">
        <text>K(+)(in) = K(+)(out)</text>
        <dbReference type="Rhea" id="RHEA:29463"/>
        <dbReference type="ChEBI" id="CHEBI:29103"/>
    </reaction>
</comment>
<keyword evidence="7" id="KW-0630">Potassium</keyword>
<keyword evidence="4" id="KW-0633">Potassium transport</keyword>
<evidence type="ECO:0000256" key="1">
    <source>
        <dbReference type="ARBA" id="ARBA00004141"/>
    </source>
</evidence>
<evidence type="ECO:0000256" key="6">
    <source>
        <dbReference type="ARBA" id="ARBA00022826"/>
    </source>
</evidence>
<dbReference type="Proteomes" id="UP000194464">
    <property type="component" value="Unassembled WGS sequence"/>
</dbReference>
<evidence type="ECO:0000256" key="9">
    <source>
        <dbReference type="ARBA" id="ARBA00023065"/>
    </source>
</evidence>
<proteinExistence type="inferred from homology"/>
<keyword evidence="16" id="KW-1185">Reference proteome</keyword>
<keyword evidence="9" id="KW-0406">Ion transport</keyword>
<dbReference type="RefSeq" id="WP_086474510.1">
    <property type="nucleotide sequence ID" value="NZ_FXWJ01000004.1"/>
</dbReference>
<evidence type="ECO:0000256" key="14">
    <source>
        <dbReference type="SAM" id="Phobius"/>
    </source>
</evidence>
<comment type="caution">
    <text evidence="15">The sequence shown here is derived from an EMBL/GenBank/DDBJ whole genome shotgun (WGS) entry which is preliminary data.</text>
</comment>
<evidence type="ECO:0000256" key="5">
    <source>
        <dbReference type="ARBA" id="ARBA00022692"/>
    </source>
</evidence>
<feature type="region of interest" description="Disordered" evidence="13">
    <location>
        <begin position="1"/>
        <end position="20"/>
    </location>
</feature>
<organism evidence="15 16">
    <name type="scientific">Plantibacter elymi</name>
    <name type="common">nom. nud.</name>
    <dbReference type="NCBI Taxonomy" id="199708"/>
    <lineage>
        <taxon>Bacteria</taxon>
        <taxon>Bacillati</taxon>
        <taxon>Actinomycetota</taxon>
        <taxon>Actinomycetes</taxon>
        <taxon>Micrococcales</taxon>
        <taxon>Microbacteriaceae</taxon>
        <taxon>Plantibacter</taxon>
    </lineage>
</organism>
<gene>
    <name evidence="15" type="ORF">SAMN06295909_2832</name>
</gene>
<comment type="similarity">
    <text evidence="2">Belongs to the TMEM175 family.</text>
</comment>
<feature type="transmembrane region" description="Helical" evidence="14">
    <location>
        <begin position="21"/>
        <end position="44"/>
    </location>
</feature>
<evidence type="ECO:0000256" key="11">
    <source>
        <dbReference type="ARBA" id="ARBA00023303"/>
    </source>
</evidence>
<evidence type="ECO:0000256" key="10">
    <source>
        <dbReference type="ARBA" id="ARBA00023136"/>
    </source>
</evidence>
<protein>
    <submittedName>
        <fullName evidence="15">Uncharacterized membrane protein</fullName>
    </submittedName>
</protein>
<feature type="transmembrane region" description="Helical" evidence="14">
    <location>
        <begin position="132"/>
        <end position="150"/>
    </location>
</feature>
<keyword evidence="6" id="KW-0631">Potassium channel</keyword>
<evidence type="ECO:0000256" key="13">
    <source>
        <dbReference type="SAM" id="MobiDB-lite"/>
    </source>
</evidence>
<dbReference type="EMBL" id="FXWJ01000004">
    <property type="protein sequence ID" value="SMQ72561.1"/>
    <property type="molecule type" value="Genomic_DNA"/>
</dbReference>
<evidence type="ECO:0000256" key="4">
    <source>
        <dbReference type="ARBA" id="ARBA00022538"/>
    </source>
</evidence>
<dbReference type="InterPro" id="IPR010617">
    <property type="entry name" value="TMEM175-like"/>
</dbReference>
<sequence length="230" mass="24629">MTGEQGRPAGRRRPGPTTERGLDRVVNFSDAVVAIAITLIILPLVDLAQEDDGGPVAVFLGDNWTGLAAAALSFVVIANFWRDHHRLFERTAKYSTRLVTLNFLWLAGIVFLPLPTVLLFDGTGDDRGAPTLYIATMLVSMVAVRLQQVVVERDGLLSDEAAAAPRQPWVLVWFPIGLMVLAGILAATVPGLGAQALYLLLLSLPIGWIGGRQHRVAPSTSSGTGEPFGP</sequence>
<comment type="subcellular location">
    <subcellularLocation>
        <location evidence="1">Membrane</location>
        <topology evidence="1">Multi-pass membrane protein</topology>
    </subcellularLocation>
</comment>
<feature type="transmembrane region" description="Helical" evidence="14">
    <location>
        <begin position="64"/>
        <end position="81"/>
    </location>
</feature>
<keyword evidence="5 14" id="KW-0812">Transmembrane</keyword>
<keyword evidence="10 14" id="KW-0472">Membrane</keyword>
<dbReference type="Pfam" id="PF06736">
    <property type="entry name" value="TMEM175"/>
    <property type="match status" value="1"/>
</dbReference>
<evidence type="ECO:0000256" key="2">
    <source>
        <dbReference type="ARBA" id="ARBA00006920"/>
    </source>
</evidence>